<comment type="subcellular location">
    <subcellularLocation>
        <location evidence="1">Cell envelope</location>
    </subcellularLocation>
</comment>
<reference evidence="11" key="1">
    <citation type="submission" date="2019-03" db="EMBL/GenBank/DDBJ databases">
        <authorList>
            <person name="Hao L."/>
        </authorList>
    </citation>
    <scope>NUCLEOTIDE SEQUENCE</scope>
</reference>
<comment type="similarity">
    <text evidence="2">Belongs to the cytochrome c-552 family.</text>
</comment>
<dbReference type="GO" id="GO:0042279">
    <property type="term" value="F:nitrite reductase (cytochrome, ammonia-forming) activity"/>
    <property type="evidence" value="ECO:0007669"/>
    <property type="project" value="UniProtKB-EC"/>
</dbReference>
<keyword evidence="5" id="KW-0479">Metal-binding</keyword>
<evidence type="ECO:0000256" key="6">
    <source>
        <dbReference type="ARBA" id="ARBA00022729"/>
    </source>
</evidence>
<dbReference type="InterPro" id="IPR036280">
    <property type="entry name" value="Multihaem_cyt_sf"/>
</dbReference>
<dbReference type="CDD" id="cd00548">
    <property type="entry name" value="NrfA-like"/>
    <property type="match status" value="1"/>
</dbReference>
<evidence type="ECO:0000256" key="1">
    <source>
        <dbReference type="ARBA" id="ARBA00004196"/>
    </source>
</evidence>
<gene>
    <name evidence="11" type="primary">nrfA</name>
    <name evidence="11" type="ORF">SCFA_630002</name>
</gene>
<evidence type="ECO:0000256" key="5">
    <source>
        <dbReference type="ARBA" id="ARBA00022723"/>
    </source>
</evidence>
<protein>
    <recommendedName>
        <fullName evidence="3">nitrite reductase (cytochrome; ammonia-forming)</fullName>
        <ecNumber evidence="3">1.7.2.2</ecNumber>
    </recommendedName>
</protein>
<keyword evidence="8 11" id="KW-0560">Oxidoreductase</keyword>
<keyword evidence="4" id="KW-0349">Heme</keyword>
<keyword evidence="7" id="KW-0106">Calcium</keyword>
<sequence>MNNKKKFLLAGLGVCVVILAAVIVVQSFVIQPPAAIELAKLPAGEYDPAVWGGYYPLEYESYKKNLEMTPSPTGFGGSVNEQKSIKEPEILMNFKGMAFSKDYAEDRGHPYSLEDLISSKRVTPASVGACMTCKTPYVKDVFKEKGWDYANLPLSEVVKGAGHPVSCANCHDPATMKLTVVNPAFIEAMQRKGIDVHKASRKEMRSYVCGQCHSEYYFEPKTNRVVFPWDKGYTPEQMYAYYEEKPAGFEKDWEHPDSQAKMLKAQHPDFETWSGGVHGKSGVSCADCHMPYQRHNGQKYSSHHVTSPMKNIEGSCKTCHTQSTDWLLERVKTEQNNVFELQHTAGLAVSRAHEVIGKASAVATADKAGLDKARELVRKAQWFWDIVAAENGMGFHNPDQVMNTLGRSIDMAHQSVEAANKAAGTHY</sequence>
<evidence type="ECO:0000313" key="11">
    <source>
        <dbReference type="EMBL" id="VFU17188.1"/>
    </source>
</evidence>
<name>A0A485MA11_9ZZZZ</name>
<dbReference type="GO" id="GO:0019645">
    <property type="term" value="P:anaerobic electron transport chain"/>
    <property type="evidence" value="ECO:0007669"/>
    <property type="project" value="TreeGrafter"/>
</dbReference>
<keyword evidence="6" id="KW-0732">Signal</keyword>
<evidence type="ECO:0000256" key="2">
    <source>
        <dbReference type="ARBA" id="ARBA00009288"/>
    </source>
</evidence>
<dbReference type="PANTHER" id="PTHR30633">
    <property type="entry name" value="CYTOCHROME C-552 RESPIRATORY NITRITE REDUCTASE"/>
    <property type="match status" value="1"/>
</dbReference>
<dbReference type="Gene3D" id="1.10.1130.10">
    <property type="entry name" value="Flavocytochrome C3, Chain A"/>
    <property type="match status" value="1"/>
</dbReference>
<comment type="catalytic activity">
    <reaction evidence="10">
        <text>6 Fe(III)-[cytochrome c] + NH4(+) + 2 H2O = 6 Fe(II)-[cytochrome c] + nitrite + 8 H(+)</text>
        <dbReference type="Rhea" id="RHEA:13089"/>
        <dbReference type="Rhea" id="RHEA-COMP:10350"/>
        <dbReference type="Rhea" id="RHEA-COMP:14399"/>
        <dbReference type="ChEBI" id="CHEBI:15377"/>
        <dbReference type="ChEBI" id="CHEBI:15378"/>
        <dbReference type="ChEBI" id="CHEBI:16301"/>
        <dbReference type="ChEBI" id="CHEBI:28938"/>
        <dbReference type="ChEBI" id="CHEBI:29033"/>
        <dbReference type="ChEBI" id="CHEBI:29034"/>
        <dbReference type="EC" id="1.7.2.2"/>
    </reaction>
</comment>
<proteinExistence type="inferred from homology"/>
<dbReference type="PANTHER" id="PTHR30633:SF0">
    <property type="entry name" value="CYTOCHROME C-552"/>
    <property type="match status" value="1"/>
</dbReference>
<evidence type="ECO:0000256" key="9">
    <source>
        <dbReference type="ARBA" id="ARBA00023004"/>
    </source>
</evidence>
<dbReference type="Gene3D" id="1.20.140.10">
    <property type="entry name" value="Butyryl-CoA Dehydrogenase, subunit A, domain 3"/>
    <property type="match status" value="1"/>
</dbReference>
<dbReference type="InterPro" id="IPR003321">
    <property type="entry name" value="Cyt_c552"/>
</dbReference>
<evidence type="ECO:0000256" key="7">
    <source>
        <dbReference type="ARBA" id="ARBA00022837"/>
    </source>
</evidence>
<keyword evidence="9" id="KW-0408">Iron</keyword>
<evidence type="ECO:0000256" key="10">
    <source>
        <dbReference type="ARBA" id="ARBA00049131"/>
    </source>
</evidence>
<dbReference type="PIRSF" id="PIRSF000243">
    <property type="entry name" value="Cyt_c552"/>
    <property type="match status" value="1"/>
</dbReference>
<dbReference type="GO" id="GO:0020037">
    <property type="term" value="F:heme binding"/>
    <property type="evidence" value="ECO:0007669"/>
    <property type="project" value="TreeGrafter"/>
</dbReference>
<accession>A0A485MA11</accession>
<dbReference type="AlphaFoldDB" id="A0A485MA11"/>
<dbReference type="GO" id="GO:0030288">
    <property type="term" value="C:outer membrane-bounded periplasmic space"/>
    <property type="evidence" value="ECO:0007669"/>
    <property type="project" value="TreeGrafter"/>
</dbReference>
<organism evidence="11">
    <name type="scientific">anaerobic digester metagenome</name>
    <dbReference type="NCBI Taxonomy" id="1263854"/>
    <lineage>
        <taxon>unclassified sequences</taxon>
        <taxon>metagenomes</taxon>
        <taxon>ecological metagenomes</taxon>
    </lineage>
</organism>
<dbReference type="EMBL" id="CAADRM010000129">
    <property type="protein sequence ID" value="VFU17188.1"/>
    <property type="molecule type" value="Genomic_DNA"/>
</dbReference>
<dbReference type="SUPFAM" id="SSF48695">
    <property type="entry name" value="Multiheme cytochromes"/>
    <property type="match status" value="1"/>
</dbReference>
<dbReference type="Pfam" id="PF02335">
    <property type="entry name" value="Cytochrom_C552"/>
    <property type="match status" value="1"/>
</dbReference>
<evidence type="ECO:0000256" key="3">
    <source>
        <dbReference type="ARBA" id="ARBA00011887"/>
    </source>
</evidence>
<evidence type="ECO:0000256" key="8">
    <source>
        <dbReference type="ARBA" id="ARBA00023002"/>
    </source>
</evidence>
<evidence type="ECO:0000256" key="4">
    <source>
        <dbReference type="ARBA" id="ARBA00022617"/>
    </source>
</evidence>
<dbReference type="EC" id="1.7.2.2" evidence="3"/>
<dbReference type="GO" id="GO:0046872">
    <property type="term" value="F:metal ion binding"/>
    <property type="evidence" value="ECO:0007669"/>
    <property type="project" value="UniProtKB-KW"/>
</dbReference>